<organism evidence="2 3">
    <name type="scientific">Microtetraspora fusca</name>
    <dbReference type="NCBI Taxonomy" id="1997"/>
    <lineage>
        <taxon>Bacteria</taxon>
        <taxon>Bacillati</taxon>
        <taxon>Actinomycetota</taxon>
        <taxon>Actinomycetes</taxon>
        <taxon>Streptosporangiales</taxon>
        <taxon>Streptosporangiaceae</taxon>
        <taxon>Microtetraspora</taxon>
    </lineage>
</organism>
<dbReference type="EMBL" id="JBIAXI010000008">
    <property type="protein sequence ID" value="MFF4774260.1"/>
    <property type="molecule type" value="Genomic_DNA"/>
</dbReference>
<sequence>MSDITSAIADYWDSTAADSEQEVIATRRSAPGATGRSRLAAARPTNRPAVMIMRWIRSAPS</sequence>
<name>A0ABW6V4L3_MICFU</name>
<feature type="region of interest" description="Disordered" evidence="1">
    <location>
        <begin position="19"/>
        <end position="43"/>
    </location>
</feature>
<evidence type="ECO:0000313" key="2">
    <source>
        <dbReference type="EMBL" id="MFF4774260.1"/>
    </source>
</evidence>
<reference evidence="2 3" key="1">
    <citation type="submission" date="2024-10" db="EMBL/GenBank/DDBJ databases">
        <title>The Natural Products Discovery Center: Release of the First 8490 Sequenced Strains for Exploring Actinobacteria Biosynthetic Diversity.</title>
        <authorList>
            <person name="Kalkreuter E."/>
            <person name="Kautsar S.A."/>
            <person name="Yang D."/>
            <person name="Bader C.D."/>
            <person name="Teijaro C.N."/>
            <person name="Fluegel L."/>
            <person name="Davis C.M."/>
            <person name="Simpson J.R."/>
            <person name="Lauterbach L."/>
            <person name="Steele A.D."/>
            <person name="Gui C."/>
            <person name="Meng S."/>
            <person name="Li G."/>
            <person name="Viehrig K."/>
            <person name="Ye F."/>
            <person name="Su P."/>
            <person name="Kiefer A.F."/>
            <person name="Nichols A."/>
            <person name="Cepeda A.J."/>
            <person name="Yan W."/>
            <person name="Fan B."/>
            <person name="Jiang Y."/>
            <person name="Adhikari A."/>
            <person name="Zheng C.-J."/>
            <person name="Schuster L."/>
            <person name="Cowan T.M."/>
            <person name="Smanski M.J."/>
            <person name="Chevrette M.G."/>
            <person name="De Carvalho L.P.S."/>
            <person name="Shen B."/>
        </authorList>
    </citation>
    <scope>NUCLEOTIDE SEQUENCE [LARGE SCALE GENOMIC DNA]</scope>
    <source>
        <strain evidence="2 3">NPDC001281</strain>
    </source>
</reference>
<dbReference type="Proteomes" id="UP001602119">
    <property type="component" value="Unassembled WGS sequence"/>
</dbReference>
<proteinExistence type="predicted"/>
<accession>A0ABW6V4L3</accession>
<evidence type="ECO:0000256" key="1">
    <source>
        <dbReference type="SAM" id="MobiDB-lite"/>
    </source>
</evidence>
<comment type="caution">
    <text evidence="2">The sequence shown here is derived from an EMBL/GenBank/DDBJ whole genome shotgun (WGS) entry which is preliminary data.</text>
</comment>
<protein>
    <submittedName>
        <fullName evidence="2">Uncharacterized protein</fullName>
    </submittedName>
</protein>
<evidence type="ECO:0000313" key="3">
    <source>
        <dbReference type="Proteomes" id="UP001602119"/>
    </source>
</evidence>
<keyword evidence="3" id="KW-1185">Reference proteome</keyword>
<gene>
    <name evidence="2" type="ORF">ACFY05_15495</name>
</gene>
<dbReference type="RefSeq" id="WP_387342638.1">
    <property type="nucleotide sequence ID" value="NZ_JBIAXI010000008.1"/>
</dbReference>